<dbReference type="Pfam" id="PF01266">
    <property type="entry name" value="DAO"/>
    <property type="match status" value="1"/>
</dbReference>
<sequence>MYPSILLTSTLVPAVLGRGDPGYPVKNPSISYWQIPPHPDVADHQSPQLPASADIVIIGAGMSGTSIAWHLLMDNNNTNKNSLSTNKSLPRIAILEARQACSGATGRNGGHIRPSSYEEYADAKKVTTQDQAAKITRFRADHVDALLDAAARLPAPARRASSVRAVDSLDVYFEEAAFAEAVRQWETLKKEIPDLGSEWDVLPRDEAVRISLMPNAVGALTGTAKVAGAIWGYRFVTGSLKMLLDTFPDSLSLDTHTTATTVNALENSTHNFAVTTSRGTILANHVVHATNPWAPHFVPVLGNALQGGLLSMSAQLGGAGLPKAGKWPAYRNNVSLPGGRAWSLFLRGGLDYLVQEPEHGEYMFGGGAGLPDEPAAGRDPYDDSGNPAPPSPHFPADLHPDVIYLGRTKRVWTGVEGFTADAFPLVGPLSAQQTQRTIKNPAAGREWVSAGFNGEGMDYAWLSGKGLSEMIRNHMANATDEALFRWFPKAFLPTEERLGKRNSTTMARRSVDRHSRLG</sequence>
<evidence type="ECO:0000256" key="1">
    <source>
        <dbReference type="SAM" id="MobiDB-lite"/>
    </source>
</evidence>
<dbReference type="InterPro" id="IPR036188">
    <property type="entry name" value="FAD/NAD-bd_sf"/>
</dbReference>
<comment type="caution">
    <text evidence="4">The sequence shown here is derived from an EMBL/GenBank/DDBJ whole genome shotgun (WGS) entry which is preliminary data.</text>
</comment>
<feature type="chain" id="PRO_5045751681" evidence="2">
    <location>
        <begin position="18"/>
        <end position="518"/>
    </location>
</feature>
<feature type="region of interest" description="Disordered" evidence="1">
    <location>
        <begin position="498"/>
        <end position="518"/>
    </location>
</feature>
<dbReference type="GeneID" id="92085327"/>
<feature type="region of interest" description="Disordered" evidence="1">
    <location>
        <begin position="365"/>
        <end position="393"/>
    </location>
</feature>
<evidence type="ECO:0000313" key="4">
    <source>
        <dbReference type="EMBL" id="KAK8091350.1"/>
    </source>
</evidence>
<dbReference type="PANTHER" id="PTHR13847">
    <property type="entry name" value="SARCOSINE DEHYDROGENASE-RELATED"/>
    <property type="match status" value="1"/>
</dbReference>
<organism evidence="4 5">
    <name type="scientific">Apiospora phragmitis</name>
    <dbReference type="NCBI Taxonomy" id="2905665"/>
    <lineage>
        <taxon>Eukaryota</taxon>
        <taxon>Fungi</taxon>
        <taxon>Dikarya</taxon>
        <taxon>Ascomycota</taxon>
        <taxon>Pezizomycotina</taxon>
        <taxon>Sordariomycetes</taxon>
        <taxon>Xylariomycetidae</taxon>
        <taxon>Amphisphaeriales</taxon>
        <taxon>Apiosporaceae</taxon>
        <taxon>Apiospora</taxon>
    </lineage>
</organism>
<dbReference type="Gene3D" id="3.30.9.10">
    <property type="entry name" value="D-Amino Acid Oxidase, subunit A, domain 2"/>
    <property type="match status" value="1"/>
</dbReference>
<dbReference type="RefSeq" id="XP_066722896.1">
    <property type="nucleotide sequence ID" value="XM_066852264.1"/>
</dbReference>
<evidence type="ECO:0000313" key="5">
    <source>
        <dbReference type="Proteomes" id="UP001480595"/>
    </source>
</evidence>
<dbReference type="Gene3D" id="3.50.50.60">
    <property type="entry name" value="FAD/NAD(P)-binding domain"/>
    <property type="match status" value="1"/>
</dbReference>
<dbReference type="InterPro" id="IPR006076">
    <property type="entry name" value="FAD-dep_OxRdtase"/>
</dbReference>
<keyword evidence="5" id="KW-1185">Reference proteome</keyword>
<gene>
    <name evidence="4" type="ORF">PG994_000855</name>
</gene>
<feature type="compositionally biased region" description="Basic and acidic residues" evidence="1">
    <location>
        <begin position="509"/>
        <end position="518"/>
    </location>
</feature>
<dbReference type="Proteomes" id="UP001480595">
    <property type="component" value="Unassembled WGS sequence"/>
</dbReference>
<accession>A0ABR1X7D7</accession>
<protein>
    <submittedName>
        <fullName evidence="4">FAD dependent oxidoreductase</fullName>
    </submittedName>
</protein>
<proteinExistence type="predicted"/>
<dbReference type="EMBL" id="JAQQWL010000001">
    <property type="protein sequence ID" value="KAK8091350.1"/>
    <property type="molecule type" value="Genomic_DNA"/>
</dbReference>
<dbReference type="SUPFAM" id="SSF51905">
    <property type="entry name" value="FAD/NAD(P)-binding domain"/>
    <property type="match status" value="1"/>
</dbReference>
<reference evidence="4 5" key="1">
    <citation type="submission" date="2023-01" db="EMBL/GenBank/DDBJ databases">
        <title>Analysis of 21 Apiospora genomes using comparative genomics revels a genus with tremendous synthesis potential of carbohydrate active enzymes and secondary metabolites.</title>
        <authorList>
            <person name="Sorensen T."/>
        </authorList>
    </citation>
    <scope>NUCLEOTIDE SEQUENCE [LARGE SCALE GENOMIC DNA]</scope>
    <source>
        <strain evidence="4 5">CBS 135458</strain>
    </source>
</reference>
<feature type="domain" description="FAD dependent oxidoreductase" evidence="3">
    <location>
        <begin position="54"/>
        <end position="469"/>
    </location>
</feature>
<evidence type="ECO:0000256" key="2">
    <source>
        <dbReference type="SAM" id="SignalP"/>
    </source>
</evidence>
<dbReference type="PANTHER" id="PTHR13847:SF213">
    <property type="entry name" value="DEPENDENT OXIDOREDUCTASE, PUTATIVE-RELATED"/>
    <property type="match status" value="1"/>
</dbReference>
<feature type="signal peptide" evidence="2">
    <location>
        <begin position="1"/>
        <end position="17"/>
    </location>
</feature>
<evidence type="ECO:0000259" key="3">
    <source>
        <dbReference type="Pfam" id="PF01266"/>
    </source>
</evidence>
<name>A0ABR1X7D7_9PEZI</name>
<keyword evidence="2" id="KW-0732">Signal</keyword>